<evidence type="ECO:0000256" key="6">
    <source>
        <dbReference type="ARBA" id="ARBA00023098"/>
    </source>
</evidence>
<evidence type="ECO:0000256" key="11">
    <source>
        <dbReference type="ARBA" id="ARBA00052407"/>
    </source>
</evidence>
<sequence length="327" mass="35688">MEAKIISTGSYLPSTRVPNQQLETLMDTNDEWIKSRTGIEARHLSETENTSVLCGKAAIKMLDKANVSALEVDLIIVATMTPDYQTPSTACLVQEYIGARQVMAFDINAACSGFVYALSIAEKMVQSGNFRYALVLGGEVMSKVIDWEDRSTAVLFGDGAGGVLLKGVNEKKSFLAEDIHADGSRGLSLTARHLTTQDPFSKTTDEIQQSDYLKMDGRAIFDFSIRNVPASIRQLAEIGETQLAEVDYYLLHQANYRIVEAIAKKLKLPMSKFKTNMQRYGNTSAASIPILLDEVVSAGELKLGSGQKIVLTGFGGGLTWASILIEL</sequence>
<dbReference type="GO" id="GO:0006633">
    <property type="term" value="P:fatty acid biosynthetic process"/>
    <property type="evidence" value="ECO:0007669"/>
    <property type="project" value="UniProtKB-UniRule"/>
</dbReference>
<comment type="catalytic activity">
    <reaction evidence="10">
        <text>malonyl-[ACP] + acetyl-CoA + H(+) = 3-oxobutanoyl-[ACP] + CO2 + CoA</text>
        <dbReference type="Rhea" id="RHEA:12080"/>
        <dbReference type="Rhea" id="RHEA-COMP:9623"/>
        <dbReference type="Rhea" id="RHEA-COMP:9625"/>
        <dbReference type="ChEBI" id="CHEBI:15378"/>
        <dbReference type="ChEBI" id="CHEBI:16526"/>
        <dbReference type="ChEBI" id="CHEBI:57287"/>
        <dbReference type="ChEBI" id="CHEBI:57288"/>
        <dbReference type="ChEBI" id="CHEBI:78449"/>
        <dbReference type="ChEBI" id="CHEBI:78450"/>
        <dbReference type="EC" id="2.3.1.180"/>
    </reaction>
    <physiologicalReaction direction="left-to-right" evidence="10">
        <dbReference type="Rhea" id="RHEA:12081"/>
    </physiologicalReaction>
</comment>
<keyword evidence="3 14" id="KW-0444">Lipid biosynthesis</keyword>
<evidence type="ECO:0000313" key="18">
    <source>
        <dbReference type="Proteomes" id="UP000051658"/>
    </source>
</evidence>
<dbReference type="CDD" id="cd00830">
    <property type="entry name" value="KAS_III"/>
    <property type="match status" value="1"/>
</dbReference>
<keyword evidence="6 14" id="KW-0443">Lipid metabolism</keyword>
<evidence type="ECO:0000256" key="14">
    <source>
        <dbReference type="HAMAP-Rule" id="MF_01815"/>
    </source>
</evidence>
<dbReference type="InterPro" id="IPR013747">
    <property type="entry name" value="ACP_syn_III_C"/>
</dbReference>
<evidence type="ECO:0000313" key="17">
    <source>
        <dbReference type="EMBL" id="KRN56282.1"/>
    </source>
</evidence>
<dbReference type="AlphaFoldDB" id="A0A0R2I369"/>
<keyword evidence="9 14" id="KW-0012">Acyltransferase</keyword>
<dbReference type="PATRIC" id="fig|1449336.4.peg.1425"/>
<dbReference type="NCBIfam" id="NF006829">
    <property type="entry name" value="PRK09352.1"/>
    <property type="match status" value="1"/>
</dbReference>
<protein>
    <recommendedName>
        <fullName evidence="14">Beta-ketoacyl-[acyl-carrier-protein] synthase III</fullName>
        <shortName evidence="14">Beta-ketoacyl-ACP synthase III</shortName>
        <shortName evidence="14">KAS III</shortName>
        <ecNumber evidence="14">2.3.1.180</ecNumber>
    </recommendedName>
    <alternativeName>
        <fullName evidence="14">3-oxoacyl-[acyl-carrier-protein] synthase 3</fullName>
    </alternativeName>
    <alternativeName>
        <fullName evidence="14">3-oxoacyl-[acyl-carrier-protein] synthase III</fullName>
    </alternativeName>
</protein>
<evidence type="ECO:0000256" key="8">
    <source>
        <dbReference type="ARBA" id="ARBA00023268"/>
    </source>
</evidence>
<evidence type="ECO:0000256" key="4">
    <source>
        <dbReference type="ARBA" id="ARBA00022679"/>
    </source>
</evidence>
<comment type="catalytic activity">
    <reaction evidence="11">
        <text>(2S)-2-methylbutanoyl-CoA + malonyl-[ACP] + H(+) = (4S)-4-methyl-3-oxohexanoyl-[ACP] + CO2 + CoA</text>
        <dbReference type="Rhea" id="RHEA:42276"/>
        <dbReference type="Rhea" id="RHEA-COMP:9623"/>
        <dbReference type="Rhea" id="RHEA-COMP:17148"/>
        <dbReference type="ChEBI" id="CHEBI:15378"/>
        <dbReference type="ChEBI" id="CHEBI:16526"/>
        <dbReference type="ChEBI" id="CHEBI:57287"/>
        <dbReference type="ChEBI" id="CHEBI:78449"/>
        <dbReference type="ChEBI" id="CHEBI:88166"/>
        <dbReference type="ChEBI" id="CHEBI:167462"/>
        <dbReference type="EC" id="2.3.1.300"/>
    </reaction>
    <physiologicalReaction direction="left-to-right" evidence="11">
        <dbReference type="Rhea" id="RHEA:42277"/>
    </physiologicalReaction>
</comment>
<dbReference type="EMBL" id="JQBS01000032">
    <property type="protein sequence ID" value="KRN56282.1"/>
    <property type="molecule type" value="Genomic_DNA"/>
</dbReference>
<keyword evidence="4 14" id="KW-0808">Transferase</keyword>
<dbReference type="GO" id="GO:0004315">
    <property type="term" value="F:3-oxoacyl-[acyl-carrier-protein] synthase activity"/>
    <property type="evidence" value="ECO:0007669"/>
    <property type="project" value="InterPro"/>
</dbReference>
<comment type="similarity">
    <text evidence="2 14">Belongs to the thiolase-like superfamily. FabH family.</text>
</comment>
<dbReference type="PANTHER" id="PTHR43091">
    <property type="entry name" value="3-OXOACYL-[ACYL-CARRIER-PROTEIN] SYNTHASE"/>
    <property type="match status" value="1"/>
</dbReference>
<reference evidence="17 18" key="1">
    <citation type="journal article" date="2015" name="Genome Announc.">
        <title>Expanding the biotechnology potential of lactobacilli through comparative genomics of 213 strains and associated genera.</title>
        <authorList>
            <person name="Sun Z."/>
            <person name="Harris H.M."/>
            <person name="McCann A."/>
            <person name="Guo C."/>
            <person name="Argimon S."/>
            <person name="Zhang W."/>
            <person name="Yang X."/>
            <person name="Jeffery I.B."/>
            <person name="Cooney J.C."/>
            <person name="Kagawa T.F."/>
            <person name="Liu W."/>
            <person name="Song Y."/>
            <person name="Salvetti E."/>
            <person name="Wrobel A."/>
            <person name="Rasinkangas P."/>
            <person name="Parkhill J."/>
            <person name="Rea M.C."/>
            <person name="O'Sullivan O."/>
            <person name="Ritari J."/>
            <person name="Douillard F.P."/>
            <person name="Paul Ross R."/>
            <person name="Yang R."/>
            <person name="Briner A.E."/>
            <person name="Felis G.E."/>
            <person name="de Vos W.M."/>
            <person name="Barrangou R."/>
            <person name="Klaenhammer T.R."/>
            <person name="Caufield P.W."/>
            <person name="Cui Y."/>
            <person name="Zhang H."/>
            <person name="O'Toole P.W."/>
        </authorList>
    </citation>
    <scope>NUCLEOTIDE SEQUENCE [LARGE SCALE GENOMIC DNA]</scope>
    <source>
        <strain evidence="17 18">DSM 20623</strain>
    </source>
</reference>
<dbReference type="EC" id="2.3.1.180" evidence="14"/>
<evidence type="ECO:0000256" key="5">
    <source>
        <dbReference type="ARBA" id="ARBA00022832"/>
    </source>
</evidence>
<dbReference type="Proteomes" id="UP000051658">
    <property type="component" value="Unassembled WGS sequence"/>
</dbReference>
<evidence type="ECO:0000259" key="15">
    <source>
        <dbReference type="Pfam" id="PF08541"/>
    </source>
</evidence>
<dbReference type="InterPro" id="IPR016039">
    <property type="entry name" value="Thiolase-like"/>
</dbReference>
<evidence type="ECO:0000256" key="13">
    <source>
        <dbReference type="ARBA" id="ARBA00052985"/>
    </source>
</evidence>
<dbReference type="eggNOG" id="COG0332">
    <property type="taxonomic scope" value="Bacteria"/>
</dbReference>
<organism evidence="17 18">
    <name type="scientific">Carnobacterium divergens DSM 20623</name>
    <dbReference type="NCBI Taxonomy" id="1449336"/>
    <lineage>
        <taxon>Bacteria</taxon>
        <taxon>Bacillati</taxon>
        <taxon>Bacillota</taxon>
        <taxon>Bacilli</taxon>
        <taxon>Lactobacillales</taxon>
        <taxon>Carnobacteriaceae</taxon>
        <taxon>Carnobacterium</taxon>
    </lineage>
</organism>
<comment type="catalytic activity">
    <reaction evidence="12">
        <text>2-methylpropanoyl-CoA + malonyl-[ACP] + H(+) = 4-methyl-3-oxopentanoyl-[ACP] + CO2 + CoA</text>
        <dbReference type="Rhea" id="RHEA:42268"/>
        <dbReference type="Rhea" id="RHEA-COMP:9623"/>
        <dbReference type="Rhea" id="RHEA-COMP:9940"/>
        <dbReference type="ChEBI" id="CHEBI:15378"/>
        <dbReference type="ChEBI" id="CHEBI:16526"/>
        <dbReference type="ChEBI" id="CHEBI:57287"/>
        <dbReference type="ChEBI" id="CHEBI:57338"/>
        <dbReference type="ChEBI" id="CHEBI:78449"/>
        <dbReference type="ChEBI" id="CHEBI:78820"/>
        <dbReference type="EC" id="2.3.1.300"/>
    </reaction>
    <physiologicalReaction direction="left-to-right" evidence="12">
        <dbReference type="Rhea" id="RHEA:42269"/>
    </physiologicalReaction>
</comment>
<feature type="domain" description="Beta-ketoacyl-[acyl-carrier-protein] synthase III C-terminal" evidence="15">
    <location>
        <begin position="241"/>
        <end position="326"/>
    </location>
</feature>
<dbReference type="InterPro" id="IPR004655">
    <property type="entry name" value="FabH"/>
</dbReference>
<evidence type="ECO:0000256" key="2">
    <source>
        <dbReference type="ARBA" id="ARBA00008642"/>
    </source>
</evidence>
<dbReference type="FunFam" id="3.40.47.10:FF:000004">
    <property type="entry name" value="3-oxoacyl-[acyl-carrier-protein] synthase 3"/>
    <property type="match status" value="1"/>
</dbReference>
<dbReference type="InterPro" id="IPR013751">
    <property type="entry name" value="ACP_syn_III_N"/>
</dbReference>
<gene>
    <name evidence="14" type="primary">fabH</name>
    <name evidence="17" type="ORF">IV74_GL001395</name>
</gene>
<feature type="active site" evidence="14">
    <location>
        <position position="282"/>
    </location>
</feature>
<comment type="subunit">
    <text evidence="14">Homodimer.</text>
</comment>
<comment type="catalytic activity">
    <reaction evidence="13">
        <text>3-methylbutanoyl-CoA + malonyl-[ACP] + H(+) = 5-methyl-3-oxohexanoyl-[ACP] + CO2 + CoA</text>
        <dbReference type="Rhea" id="RHEA:42272"/>
        <dbReference type="Rhea" id="RHEA-COMP:9623"/>
        <dbReference type="Rhea" id="RHEA-COMP:9941"/>
        <dbReference type="ChEBI" id="CHEBI:15378"/>
        <dbReference type="ChEBI" id="CHEBI:16526"/>
        <dbReference type="ChEBI" id="CHEBI:57287"/>
        <dbReference type="ChEBI" id="CHEBI:57345"/>
        <dbReference type="ChEBI" id="CHEBI:78449"/>
        <dbReference type="ChEBI" id="CHEBI:78822"/>
        <dbReference type="EC" id="2.3.1.300"/>
    </reaction>
    <physiologicalReaction direction="left-to-right" evidence="13">
        <dbReference type="Rhea" id="RHEA:42273"/>
    </physiologicalReaction>
</comment>
<feature type="domain" description="Beta-ketoacyl-[acyl-carrier-protein] synthase III N-terminal" evidence="16">
    <location>
        <begin position="105"/>
        <end position="183"/>
    </location>
</feature>
<feature type="active site" evidence="14">
    <location>
        <position position="111"/>
    </location>
</feature>
<dbReference type="PANTHER" id="PTHR43091:SF1">
    <property type="entry name" value="BETA-KETOACYL-[ACYL-CARRIER-PROTEIN] SYNTHASE III, CHLOROPLASTIC"/>
    <property type="match status" value="1"/>
</dbReference>
<dbReference type="UniPathway" id="UPA00094"/>
<name>A0A0R2I369_CARDV</name>
<comment type="pathway">
    <text evidence="1 14">Lipid metabolism; fatty acid biosynthesis.</text>
</comment>
<comment type="caution">
    <text evidence="17">The sequence shown here is derived from an EMBL/GenBank/DDBJ whole genome shotgun (WGS) entry which is preliminary data.</text>
</comment>
<comment type="function">
    <text evidence="14">Catalyzes the condensation reaction of fatty acid synthesis by the addition to an acyl acceptor of two carbons from malonyl-ACP. Catalyzes the first condensation reaction which initiates fatty acid synthesis and may therefore play a role in governing the total rate of fatty acid production. Possesses both acetoacetyl-ACP synthase and acetyl transacylase activities. Its substrate specificity determines the biosynthesis of branched-chain and/or straight-chain of fatty acids.</text>
</comment>
<dbReference type="Gene3D" id="3.40.47.10">
    <property type="match status" value="1"/>
</dbReference>
<keyword evidence="7 14" id="KW-0275">Fatty acid biosynthesis</keyword>
<evidence type="ECO:0000256" key="9">
    <source>
        <dbReference type="ARBA" id="ARBA00023315"/>
    </source>
</evidence>
<dbReference type="NCBIfam" id="TIGR00747">
    <property type="entry name" value="fabH"/>
    <property type="match status" value="1"/>
</dbReference>
<dbReference type="Pfam" id="PF08545">
    <property type="entry name" value="ACP_syn_III"/>
    <property type="match status" value="1"/>
</dbReference>
<dbReference type="SUPFAM" id="SSF53901">
    <property type="entry name" value="Thiolase-like"/>
    <property type="match status" value="1"/>
</dbReference>
<feature type="active site" evidence="14">
    <location>
        <position position="252"/>
    </location>
</feature>
<dbReference type="RefSeq" id="WP_034570236.1">
    <property type="nucleotide sequence ID" value="NZ_JQBS01000032.1"/>
</dbReference>
<dbReference type="Pfam" id="PF08541">
    <property type="entry name" value="ACP_syn_III_C"/>
    <property type="match status" value="1"/>
</dbReference>
<evidence type="ECO:0000256" key="1">
    <source>
        <dbReference type="ARBA" id="ARBA00005194"/>
    </source>
</evidence>
<evidence type="ECO:0000256" key="10">
    <source>
        <dbReference type="ARBA" id="ARBA00051096"/>
    </source>
</evidence>
<keyword evidence="8 14" id="KW-0511">Multifunctional enzyme</keyword>
<dbReference type="GeneID" id="89588655"/>
<dbReference type="GO" id="GO:0005737">
    <property type="term" value="C:cytoplasm"/>
    <property type="evidence" value="ECO:0007669"/>
    <property type="project" value="UniProtKB-SubCell"/>
</dbReference>
<dbReference type="GO" id="GO:0033818">
    <property type="term" value="F:beta-ketoacyl-acyl-carrier-protein synthase III activity"/>
    <property type="evidence" value="ECO:0007669"/>
    <property type="project" value="UniProtKB-UniRule"/>
</dbReference>
<accession>A0A0R2I369</accession>
<evidence type="ECO:0000259" key="16">
    <source>
        <dbReference type="Pfam" id="PF08545"/>
    </source>
</evidence>
<dbReference type="HAMAP" id="MF_01815">
    <property type="entry name" value="FabH"/>
    <property type="match status" value="1"/>
</dbReference>
<evidence type="ECO:0000256" key="7">
    <source>
        <dbReference type="ARBA" id="ARBA00023160"/>
    </source>
</evidence>
<evidence type="ECO:0000256" key="3">
    <source>
        <dbReference type="ARBA" id="ARBA00022516"/>
    </source>
</evidence>
<evidence type="ECO:0000256" key="12">
    <source>
        <dbReference type="ARBA" id="ARBA00052467"/>
    </source>
</evidence>
<feature type="region of interest" description="ACP-binding" evidence="14">
    <location>
        <begin position="253"/>
        <end position="257"/>
    </location>
</feature>
<proteinExistence type="inferred from homology"/>
<comment type="domain">
    <text evidence="14">The last Arg residue of the ACP-binding site is essential for the weak association between ACP/AcpP and FabH.</text>
</comment>
<keyword evidence="14" id="KW-0963">Cytoplasm</keyword>
<comment type="subcellular location">
    <subcellularLocation>
        <location evidence="14">Cytoplasm</location>
    </subcellularLocation>
</comment>
<keyword evidence="5 14" id="KW-0276">Fatty acid metabolism</keyword>
<keyword evidence="18" id="KW-1185">Reference proteome</keyword>